<evidence type="ECO:0000259" key="1">
    <source>
        <dbReference type="PROSITE" id="PS51208"/>
    </source>
</evidence>
<dbReference type="PANTHER" id="PTHR35037:SF3">
    <property type="entry name" value="C-TERMINAL REGION OF AIDA-LIKE PROTEIN"/>
    <property type="match status" value="1"/>
</dbReference>
<dbReference type="InterPro" id="IPR036709">
    <property type="entry name" value="Autotransporte_beta_dom_sf"/>
</dbReference>
<dbReference type="InterPro" id="IPR005546">
    <property type="entry name" value="Autotransporte_beta"/>
</dbReference>
<dbReference type="Pfam" id="PF03797">
    <property type="entry name" value="Autotransporter"/>
    <property type="match status" value="1"/>
</dbReference>
<protein>
    <submittedName>
        <fullName evidence="2">Outer membrane autotransporter protein</fullName>
    </submittedName>
</protein>
<dbReference type="PANTHER" id="PTHR35037">
    <property type="entry name" value="C-TERMINAL REGION OF AIDA-LIKE PROTEIN"/>
    <property type="match status" value="1"/>
</dbReference>
<dbReference type="Gene3D" id="2.40.128.130">
    <property type="entry name" value="Autotransporter beta-domain"/>
    <property type="match status" value="1"/>
</dbReference>
<dbReference type="PROSITE" id="PS51208">
    <property type="entry name" value="AUTOTRANSPORTER"/>
    <property type="match status" value="1"/>
</dbReference>
<keyword evidence="3" id="KW-1185">Reference proteome</keyword>
<dbReference type="InterPro" id="IPR051551">
    <property type="entry name" value="Autotransporter_adhesion"/>
</dbReference>
<evidence type="ECO:0000313" key="2">
    <source>
        <dbReference type="EMBL" id="MET3601572.1"/>
    </source>
</evidence>
<accession>A0ABV2IF77</accession>
<dbReference type="NCBIfam" id="TIGR01414">
    <property type="entry name" value="autotrans_barl"/>
    <property type="match status" value="1"/>
</dbReference>
<proteinExistence type="predicted"/>
<feature type="domain" description="Autotransporter" evidence="1">
    <location>
        <begin position="182"/>
        <end position="460"/>
    </location>
</feature>
<dbReference type="SMART" id="SM00869">
    <property type="entry name" value="Autotransporter"/>
    <property type="match status" value="1"/>
</dbReference>
<dbReference type="InterPro" id="IPR006315">
    <property type="entry name" value="OM_autotransptr_brl_dom"/>
</dbReference>
<dbReference type="RefSeq" id="WP_354435419.1">
    <property type="nucleotide sequence ID" value="NZ_JBEPLY010000014.1"/>
</dbReference>
<gene>
    <name evidence="2" type="ORF">ABID12_003532</name>
</gene>
<dbReference type="SUPFAM" id="SSF103515">
    <property type="entry name" value="Autotransporter"/>
    <property type="match status" value="1"/>
</dbReference>
<organism evidence="2 3">
    <name type="scientific">Martelella mangrovi</name>
    <dbReference type="NCBI Taxonomy" id="1397477"/>
    <lineage>
        <taxon>Bacteria</taxon>
        <taxon>Pseudomonadati</taxon>
        <taxon>Pseudomonadota</taxon>
        <taxon>Alphaproteobacteria</taxon>
        <taxon>Hyphomicrobiales</taxon>
        <taxon>Aurantimonadaceae</taxon>
        <taxon>Martelella</taxon>
    </lineage>
</organism>
<reference evidence="2 3" key="1">
    <citation type="submission" date="2024-06" db="EMBL/GenBank/DDBJ databases">
        <title>Genomic Encyclopedia of Type Strains, Phase IV (KMG-IV): sequencing the most valuable type-strain genomes for metagenomic binning, comparative biology and taxonomic classification.</title>
        <authorList>
            <person name="Goeker M."/>
        </authorList>
    </citation>
    <scope>NUCLEOTIDE SEQUENCE [LARGE SCALE GENOMIC DNA]</scope>
    <source>
        <strain evidence="2 3">DSM 28102</strain>
    </source>
</reference>
<evidence type="ECO:0000313" key="3">
    <source>
        <dbReference type="Proteomes" id="UP001549164"/>
    </source>
</evidence>
<dbReference type="EMBL" id="JBEPLY010000014">
    <property type="protein sequence ID" value="MET3601572.1"/>
    <property type="molecule type" value="Genomic_DNA"/>
</dbReference>
<comment type="caution">
    <text evidence="2">The sequence shown here is derived from an EMBL/GenBank/DDBJ whole genome shotgun (WGS) entry which is preliminary data.</text>
</comment>
<name>A0ABV2IF77_9HYPH</name>
<dbReference type="Proteomes" id="UP001549164">
    <property type="component" value="Unassembled WGS sequence"/>
</dbReference>
<sequence>MRKVSGHGKTDEDMWPLRRFGRLRPIALTGALAMAGAVFPGLAQANDDCPNAGSGSNVCAVADDPAPAAATAIKGARAPQITSGGFLMGAYQINRVFKRRPPGTGPFSDINNPDVMPPGSQLGPLSRRSTTLDVARLNPVAERSPVLPHFQAYPSMLMAMTRLPSFKVRTGGRYDDTGALASSPALDAVWGRFAGERYIFEPRPGNPDVSYKMSSFIMQGGIDGLFLDHESGVLIAGLSAHYQSGESKISSRLGLTTMQSDAYGIGATVLWLGSNGFYADTHLSHTRYSTTLQSSGPFKAHHQNHALGYALSLEVGQAIGITDEWSLVPQAQLLFSALDIERFSGPLGEADGLSGGKSLSGRAGLTIEKQSSWKNTNGEARSASVYGLINLRNEFLESSGNLHDFSSEPSDITGELGIGGSIKLQVGKRQVSAFGEVTTFSGFNTGSHGYGGNVGLRLRF</sequence>